<keyword evidence="10" id="KW-0333">Golgi apparatus</keyword>
<evidence type="ECO:0000256" key="3">
    <source>
        <dbReference type="ARBA" id="ARBA00022676"/>
    </source>
</evidence>
<dbReference type="RefSeq" id="WP_006256971.1">
    <property type="nucleotide sequence ID" value="NZ_BCMQ01000006.1"/>
</dbReference>
<dbReference type="GO" id="GO:0015012">
    <property type="term" value="P:heparan sulfate proteoglycan biosynthetic process"/>
    <property type="evidence" value="ECO:0007669"/>
    <property type="project" value="TreeGrafter"/>
</dbReference>
<keyword evidence="9" id="KW-1133">Transmembrane helix</keyword>
<keyword evidence="8" id="KW-0735">Signal-anchor</keyword>
<evidence type="ECO:0000256" key="1">
    <source>
        <dbReference type="ARBA" id="ARBA00004323"/>
    </source>
</evidence>
<reference evidence="15 16" key="1">
    <citation type="journal article" date="2016" name="J. Zhejiang Univ. Sci. B">
        <title>Antibiotic resistance mechanisms of Myroides sp.</title>
        <authorList>
            <person name="Hu S."/>
            <person name="Yuan S."/>
            <person name="Qu H."/>
            <person name="Jiang T."/>
            <person name="Zhou Y."/>
            <person name="Wang M."/>
            <person name="Ming D."/>
        </authorList>
    </citation>
    <scope>NUCLEOTIDE SEQUENCE [LARGE SCALE GENOMIC DNA]</scope>
    <source>
        <strain evidence="15 16">PR63039</strain>
    </source>
</reference>
<name>A0A0S7E8Q6_9FLAO</name>
<evidence type="ECO:0000313" key="16">
    <source>
        <dbReference type="Proteomes" id="UP000069030"/>
    </source>
</evidence>
<evidence type="ECO:0000256" key="2">
    <source>
        <dbReference type="ARBA" id="ARBA00004648"/>
    </source>
</evidence>
<sequence>MKIYYLVQAHTNPSQLKRMISQLTDDQVFFLIHIDSKTSIDIFKEISYKKNIHFIENRVNCIWGDFSQVQATLNLIQNLKLFPVQPEDRIVLISGQDYPLKNAKEITKFYSENISKDFIEFFVAKEKHYRPYLNFKGYKVNRSDKRGDYVIFKKHNFTGIYKSLLKRCFKFKYLKYFFTEKKLNPSITFYKGSQWWSLRYDTLQKIVDLYNSNYDEFYNFFKVSFCSDEYFFQTLLVQVMKDDIDIKVESLLTYIDWDRTNVPLPVTFTIEDKEFLKTASDNFLYARKFDTTKDKEILDWIDLKLLK</sequence>
<dbReference type="GO" id="GO:0046872">
    <property type="term" value="F:metal ion binding"/>
    <property type="evidence" value="ECO:0007669"/>
    <property type="project" value="UniProtKB-KW"/>
</dbReference>
<evidence type="ECO:0000313" key="15">
    <source>
        <dbReference type="EMBL" id="ALU26493.1"/>
    </source>
</evidence>
<dbReference type="AlphaFoldDB" id="A0A0S7E8Q6"/>
<evidence type="ECO:0000256" key="9">
    <source>
        <dbReference type="ARBA" id="ARBA00022989"/>
    </source>
</evidence>
<evidence type="ECO:0000256" key="13">
    <source>
        <dbReference type="ARBA" id="ARBA00023180"/>
    </source>
</evidence>
<dbReference type="GO" id="GO:0030158">
    <property type="term" value="F:protein xylosyltransferase activity"/>
    <property type="evidence" value="ECO:0007669"/>
    <property type="project" value="InterPro"/>
</dbReference>
<keyword evidence="13" id="KW-0325">Glycoprotein</keyword>
<dbReference type="Pfam" id="PF02485">
    <property type="entry name" value="Branch"/>
    <property type="match status" value="1"/>
</dbReference>
<keyword evidence="5" id="KW-0812">Transmembrane</keyword>
<dbReference type="KEGG" id="mod:AS202_10170"/>
<keyword evidence="7" id="KW-0256">Endoplasmic reticulum</keyword>
<dbReference type="eggNOG" id="COG0463">
    <property type="taxonomic scope" value="Bacteria"/>
</dbReference>
<keyword evidence="6" id="KW-0479">Metal-binding</keyword>
<accession>A0A0S7E8Q6</accession>
<evidence type="ECO:0000256" key="8">
    <source>
        <dbReference type="ARBA" id="ARBA00022968"/>
    </source>
</evidence>
<evidence type="ECO:0000256" key="5">
    <source>
        <dbReference type="ARBA" id="ARBA00022692"/>
    </source>
</evidence>
<dbReference type="GO" id="GO:0016020">
    <property type="term" value="C:membrane"/>
    <property type="evidence" value="ECO:0007669"/>
    <property type="project" value="InterPro"/>
</dbReference>
<dbReference type="Proteomes" id="UP000069030">
    <property type="component" value="Chromosome"/>
</dbReference>
<keyword evidence="4 15" id="KW-0808">Transferase</keyword>
<comment type="subcellular location">
    <subcellularLocation>
        <location evidence="2">Endoplasmic reticulum membrane</location>
        <topology evidence="2">Single-pass type II membrane protein</topology>
    </subcellularLocation>
    <subcellularLocation>
        <location evidence="1">Golgi apparatus membrane</location>
        <topology evidence="1">Single-pass type II membrane protein</topology>
    </subcellularLocation>
</comment>
<organism evidence="15 16">
    <name type="scientific">Myroides odoratimimus</name>
    <dbReference type="NCBI Taxonomy" id="76832"/>
    <lineage>
        <taxon>Bacteria</taxon>
        <taxon>Pseudomonadati</taxon>
        <taxon>Bacteroidota</taxon>
        <taxon>Flavobacteriia</taxon>
        <taxon>Flavobacteriales</taxon>
        <taxon>Flavobacteriaceae</taxon>
        <taxon>Myroides</taxon>
    </lineage>
</organism>
<dbReference type="PANTHER" id="PTHR46025">
    <property type="entry name" value="XYLOSYLTRANSFERASE OXT"/>
    <property type="match status" value="1"/>
</dbReference>
<evidence type="ECO:0000256" key="11">
    <source>
        <dbReference type="ARBA" id="ARBA00023136"/>
    </source>
</evidence>
<dbReference type="PANTHER" id="PTHR46025:SF3">
    <property type="entry name" value="XYLOSYLTRANSFERASE OXT"/>
    <property type="match status" value="1"/>
</dbReference>
<keyword evidence="3" id="KW-0328">Glycosyltransferase</keyword>
<evidence type="ECO:0000256" key="14">
    <source>
        <dbReference type="ARBA" id="ARBA00042865"/>
    </source>
</evidence>
<dbReference type="EMBL" id="CP013690">
    <property type="protein sequence ID" value="ALU26493.1"/>
    <property type="molecule type" value="Genomic_DNA"/>
</dbReference>
<dbReference type="InterPro" id="IPR043538">
    <property type="entry name" value="XYLT"/>
</dbReference>
<keyword evidence="12" id="KW-1015">Disulfide bond</keyword>
<gene>
    <name evidence="15" type="ORF">AS202_10170</name>
</gene>
<proteinExistence type="predicted"/>
<evidence type="ECO:0000256" key="10">
    <source>
        <dbReference type="ARBA" id="ARBA00023034"/>
    </source>
</evidence>
<protein>
    <recommendedName>
        <fullName evidence="14">Peptide O-xylosyltransferase</fullName>
    </recommendedName>
</protein>
<dbReference type="GO" id="GO:0050650">
    <property type="term" value="P:chondroitin sulfate proteoglycan biosynthetic process"/>
    <property type="evidence" value="ECO:0007669"/>
    <property type="project" value="TreeGrafter"/>
</dbReference>
<evidence type="ECO:0000256" key="7">
    <source>
        <dbReference type="ARBA" id="ARBA00022824"/>
    </source>
</evidence>
<keyword evidence="11" id="KW-0472">Membrane</keyword>
<dbReference type="InterPro" id="IPR003406">
    <property type="entry name" value="Glyco_trans_14"/>
</dbReference>
<evidence type="ECO:0000256" key="4">
    <source>
        <dbReference type="ARBA" id="ARBA00022679"/>
    </source>
</evidence>
<evidence type="ECO:0000256" key="12">
    <source>
        <dbReference type="ARBA" id="ARBA00023157"/>
    </source>
</evidence>
<evidence type="ECO:0000256" key="6">
    <source>
        <dbReference type="ARBA" id="ARBA00022723"/>
    </source>
</evidence>